<dbReference type="Proteomes" id="UP000008281">
    <property type="component" value="Unassembled WGS sequence"/>
</dbReference>
<feature type="compositionally biased region" description="Polar residues" evidence="1">
    <location>
        <begin position="62"/>
        <end position="83"/>
    </location>
</feature>
<feature type="region of interest" description="Disordered" evidence="1">
    <location>
        <begin position="48"/>
        <end position="83"/>
    </location>
</feature>
<protein>
    <submittedName>
        <fullName evidence="2">Uncharacterized protein</fullName>
    </submittedName>
</protein>
<organism evidence="3">
    <name type="scientific">Caenorhabditis remanei</name>
    <name type="common">Caenorhabditis vulgaris</name>
    <dbReference type="NCBI Taxonomy" id="31234"/>
    <lineage>
        <taxon>Eukaryota</taxon>
        <taxon>Metazoa</taxon>
        <taxon>Ecdysozoa</taxon>
        <taxon>Nematoda</taxon>
        <taxon>Chromadorea</taxon>
        <taxon>Rhabditida</taxon>
        <taxon>Rhabditina</taxon>
        <taxon>Rhabditomorpha</taxon>
        <taxon>Rhabditoidea</taxon>
        <taxon>Rhabditidae</taxon>
        <taxon>Peloderinae</taxon>
        <taxon>Caenorhabditis</taxon>
    </lineage>
</organism>
<dbReference type="OrthoDB" id="5872449at2759"/>
<evidence type="ECO:0000313" key="2">
    <source>
        <dbReference type="EMBL" id="EFO94130.1"/>
    </source>
</evidence>
<evidence type="ECO:0000256" key="1">
    <source>
        <dbReference type="SAM" id="MobiDB-lite"/>
    </source>
</evidence>
<dbReference type="EMBL" id="DS268613">
    <property type="protein sequence ID" value="EFO94130.1"/>
    <property type="molecule type" value="Genomic_DNA"/>
</dbReference>
<sequence length="100" mass="11285">MSKNLVDIPTFHGDIEQWEAFYQVFKIMVEEDDSIPNVMKHNILRNHVSGVAENRRMPTTDGEGSQTSTNATKPRNADSNNINAKCQLGVTTRLTQMMSM</sequence>
<name>E3NDQ5_CAERE</name>
<gene>
    <name evidence="2" type="ORF">CRE_25868</name>
</gene>
<dbReference type="AlphaFoldDB" id="E3NDQ5"/>
<dbReference type="InParanoid" id="E3NDQ5"/>
<proteinExistence type="predicted"/>
<keyword evidence="3" id="KW-1185">Reference proteome</keyword>
<accession>E3NDQ5</accession>
<evidence type="ECO:0000313" key="3">
    <source>
        <dbReference type="Proteomes" id="UP000008281"/>
    </source>
</evidence>
<reference evidence="2" key="1">
    <citation type="submission" date="2007-07" db="EMBL/GenBank/DDBJ databases">
        <title>PCAP assembly of the Caenorhabditis remanei genome.</title>
        <authorList>
            <consortium name="The Caenorhabditis remanei Sequencing Consortium"/>
            <person name="Wilson R.K."/>
        </authorList>
    </citation>
    <scope>NUCLEOTIDE SEQUENCE [LARGE SCALE GENOMIC DNA]</scope>
    <source>
        <strain evidence="2">PB4641</strain>
    </source>
</reference>
<dbReference type="HOGENOM" id="CLU_2308651_0_0_1"/>